<name>L1NH42_9PORP</name>
<dbReference type="EMBL" id="AMEQ01000012">
    <property type="protein sequence ID" value="EKY02595.1"/>
    <property type="molecule type" value="Genomic_DNA"/>
</dbReference>
<proteinExistence type="predicted"/>
<dbReference type="Proteomes" id="UP000010408">
    <property type="component" value="Unassembled WGS sequence"/>
</dbReference>
<evidence type="ECO:0000313" key="1">
    <source>
        <dbReference type="EMBL" id="EKY02595.1"/>
    </source>
</evidence>
<dbReference type="STRING" id="1127696.HMPREF9134_00330"/>
<organism evidence="1 2">
    <name type="scientific">Porphyromonas catoniae F0037</name>
    <dbReference type="NCBI Taxonomy" id="1127696"/>
    <lineage>
        <taxon>Bacteria</taxon>
        <taxon>Pseudomonadati</taxon>
        <taxon>Bacteroidota</taxon>
        <taxon>Bacteroidia</taxon>
        <taxon>Bacteroidales</taxon>
        <taxon>Porphyromonadaceae</taxon>
        <taxon>Porphyromonas</taxon>
    </lineage>
</organism>
<accession>L1NH42</accession>
<gene>
    <name evidence="1" type="ORF">HMPREF9134_00330</name>
</gene>
<reference evidence="1 2" key="1">
    <citation type="submission" date="2012-05" db="EMBL/GenBank/DDBJ databases">
        <authorList>
            <person name="Weinstock G."/>
            <person name="Sodergren E."/>
            <person name="Lobos E.A."/>
            <person name="Fulton L."/>
            <person name="Fulton R."/>
            <person name="Courtney L."/>
            <person name="Fronick C."/>
            <person name="O'Laughlin M."/>
            <person name="Godfrey J."/>
            <person name="Wilson R.M."/>
            <person name="Miner T."/>
            <person name="Farmer C."/>
            <person name="Delehaunty K."/>
            <person name="Cordes M."/>
            <person name="Minx P."/>
            <person name="Tomlinson C."/>
            <person name="Chen J."/>
            <person name="Wollam A."/>
            <person name="Pepin K.H."/>
            <person name="Bhonagiri V."/>
            <person name="Zhang X."/>
            <person name="Suruliraj S."/>
            <person name="Warren W."/>
            <person name="Mitreva M."/>
            <person name="Mardis E.R."/>
            <person name="Wilson R.K."/>
        </authorList>
    </citation>
    <scope>NUCLEOTIDE SEQUENCE [LARGE SCALE GENOMIC DNA]</scope>
    <source>
        <strain evidence="1 2">F0037</strain>
    </source>
</reference>
<evidence type="ECO:0000313" key="2">
    <source>
        <dbReference type="Proteomes" id="UP000010408"/>
    </source>
</evidence>
<dbReference type="HOGENOM" id="CLU_2918742_0_0_10"/>
<protein>
    <submittedName>
        <fullName evidence="1">Uncharacterized protein</fullName>
    </submittedName>
</protein>
<sequence length="61" mass="6992">MHHSGYVHGISYDTIHTANTHIYVSNELEEEVSPKVGREKVRLNATCTSFKEAYREAINAW</sequence>
<comment type="caution">
    <text evidence="1">The sequence shown here is derived from an EMBL/GenBank/DDBJ whole genome shotgun (WGS) entry which is preliminary data.</text>
</comment>
<dbReference type="AlphaFoldDB" id="L1NH42"/>